<keyword evidence="1" id="KW-0812">Transmembrane</keyword>
<evidence type="ECO:0000313" key="2">
    <source>
        <dbReference type="EMBL" id="MXU83821.1"/>
    </source>
</evidence>
<evidence type="ECO:0000256" key="1">
    <source>
        <dbReference type="SAM" id="Phobius"/>
    </source>
</evidence>
<feature type="transmembrane region" description="Helical" evidence="1">
    <location>
        <begin position="12"/>
        <end position="30"/>
    </location>
</feature>
<protein>
    <submittedName>
        <fullName evidence="2">Putative secreted protein</fullName>
    </submittedName>
</protein>
<accession>A0A6B0U0L4</accession>
<dbReference type="EMBL" id="GIFC01001738">
    <property type="protein sequence ID" value="MXU83821.1"/>
    <property type="molecule type" value="Transcribed_RNA"/>
</dbReference>
<proteinExistence type="predicted"/>
<keyword evidence="1" id="KW-0472">Membrane</keyword>
<reference evidence="2" key="1">
    <citation type="submission" date="2019-12" db="EMBL/GenBank/DDBJ databases">
        <title>An insight into the sialome of adult female Ixodes ricinus ticks feeding for 6 days.</title>
        <authorList>
            <person name="Perner J."/>
            <person name="Ribeiro J.M.C."/>
        </authorList>
    </citation>
    <scope>NUCLEOTIDE SEQUENCE</scope>
    <source>
        <strain evidence="2">Semi-engorged</strain>
        <tissue evidence="2">Salivary glands</tissue>
    </source>
</reference>
<keyword evidence="1" id="KW-1133">Transmembrane helix</keyword>
<dbReference type="AlphaFoldDB" id="A0A6B0U0L4"/>
<name>A0A6B0U0L4_IXORI</name>
<organism evidence="2">
    <name type="scientific">Ixodes ricinus</name>
    <name type="common">Common tick</name>
    <name type="synonym">Acarus ricinus</name>
    <dbReference type="NCBI Taxonomy" id="34613"/>
    <lineage>
        <taxon>Eukaryota</taxon>
        <taxon>Metazoa</taxon>
        <taxon>Ecdysozoa</taxon>
        <taxon>Arthropoda</taxon>
        <taxon>Chelicerata</taxon>
        <taxon>Arachnida</taxon>
        <taxon>Acari</taxon>
        <taxon>Parasitiformes</taxon>
        <taxon>Ixodida</taxon>
        <taxon>Ixodoidea</taxon>
        <taxon>Ixodidae</taxon>
        <taxon>Ixodinae</taxon>
        <taxon>Ixodes</taxon>
    </lineage>
</organism>
<sequence>MNKKGSSIISFFLWLVHCFMLFHTCVFTVAPRGLSQDGWQHFWKLVAFVYAKTGAEEAMVTKGRGMSTRAFLKYTLW</sequence>